<comment type="caution">
    <text evidence="1">The sequence shown here is derived from an EMBL/GenBank/DDBJ whole genome shotgun (WGS) entry which is preliminary data.</text>
</comment>
<evidence type="ECO:0000313" key="2">
    <source>
        <dbReference type="Proteomes" id="UP001141806"/>
    </source>
</evidence>
<protein>
    <submittedName>
        <fullName evidence="1">Uncharacterized protein</fullName>
    </submittedName>
</protein>
<accession>A0A9Q0QTN3</accession>
<evidence type="ECO:0000313" key="1">
    <source>
        <dbReference type="EMBL" id="KAJ4971397.1"/>
    </source>
</evidence>
<name>A0A9Q0QTN3_9MAGN</name>
<sequence length="197" mass="22177">MFKEIFSSSSPVFFYAKFCHRPNSDLLIAAAADDDDQQSWGDWGLRQSSHFSRINKMSLQTLHSAIVCKPPSPPPSANPPLSHICKPCIPPLLPPPFVRPLFLLCHSFFRHHLRPPFRLCHSGHLNPPANSPFHLWPLIPPPLAIYVLRPPFRHPLSTLVPSSISHRAFNDTDLDFCLALETRGVIIGNKWSMLIPG</sequence>
<reference evidence="1" key="1">
    <citation type="journal article" date="2023" name="Plant J.">
        <title>The genome of the king protea, Protea cynaroides.</title>
        <authorList>
            <person name="Chang J."/>
            <person name="Duong T.A."/>
            <person name="Schoeman C."/>
            <person name="Ma X."/>
            <person name="Roodt D."/>
            <person name="Barker N."/>
            <person name="Li Z."/>
            <person name="Van de Peer Y."/>
            <person name="Mizrachi E."/>
        </authorList>
    </citation>
    <scope>NUCLEOTIDE SEQUENCE</scope>
    <source>
        <tissue evidence="1">Young leaves</tissue>
    </source>
</reference>
<dbReference type="EMBL" id="JAMYWD010000005">
    <property type="protein sequence ID" value="KAJ4971397.1"/>
    <property type="molecule type" value="Genomic_DNA"/>
</dbReference>
<gene>
    <name evidence="1" type="ORF">NE237_004496</name>
</gene>
<dbReference type="Proteomes" id="UP001141806">
    <property type="component" value="Unassembled WGS sequence"/>
</dbReference>
<proteinExistence type="predicted"/>
<dbReference type="AlphaFoldDB" id="A0A9Q0QTN3"/>
<keyword evidence="2" id="KW-1185">Reference proteome</keyword>
<organism evidence="1 2">
    <name type="scientific">Protea cynaroides</name>
    <dbReference type="NCBI Taxonomy" id="273540"/>
    <lineage>
        <taxon>Eukaryota</taxon>
        <taxon>Viridiplantae</taxon>
        <taxon>Streptophyta</taxon>
        <taxon>Embryophyta</taxon>
        <taxon>Tracheophyta</taxon>
        <taxon>Spermatophyta</taxon>
        <taxon>Magnoliopsida</taxon>
        <taxon>Proteales</taxon>
        <taxon>Proteaceae</taxon>
        <taxon>Protea</taxon>
    </lineage>
</organism>